<dbReference type="Pfam" id="PF00005">
    <property type="entry name" value="ABC_tran"/>
    <property type="match status" value="2"/>
</dbReference>
<dbReference type="InterPro" id="IPR003439">
    <property type="entry name" value="ABC_transporter-like_ATP-bd"/>
</dbReference>
<comment type="similarity">
    <text evidence="5">Belongs to the ABC transporter superfamily. ABCF family. EF3 (TC 3.A.1.121) subfamily.</text>
</comment>
<evidence type="ECO:0000256" key="1">
    <source>
        <dbReference type="ARBA" id="ARBA00022737"/>
    </source>
</evidence>
<dbReference type="Pfam" id="PF12848">
    <property type="entry name" value="ABC_tran_Xtn"/>
    <property type="match status" value="1"/>
</dbReference>
<dbReference type="SMART" id="SM00382">
    <property type="entry name" value="AAA"/>
    <property type="match status" value="2"/>
</dbReference>
<feature type="region of interest" description="Disordered" evidence="6">
    <location>
        <begin position="304"/>
        <end position="334"/>
    </location>
</feature>
<keyword evidence="1" id="KW-0677">Repeat</keyword>
<dbReference type="InterPro" id="IPR032781">
    <property type="entry name" value="ABC_tran_Xtn"/>
</dbReference>
<gene>
    <name evidence="8" type="ORF">COHA_000467</name>
</gene>
<dbReference type="PROSITE" id="PS00455">
    <property type="entry name" value="AMP_BINDING"/>
    <property type="match status" value="1"/>
</dbReference>
<dbReference type="Proteomes" id="UP001205105">
    <property type="component" value="Unassembled WGS sequence"/>
</dbReference>
<dbReference type="Pfam" id="PF23562">
    <property type="entry name" value="AMP-binding_C_3"/>
    <property type="match status" value="1"/>
</dbReference>
<dbReference type="Pfam" id="PF26051">
    <property type="entry name" value="PWI_ABCF3"/>
    <property type="match status" value="1"/>
</dbReference>
<dbReference type="InterPro" id="IPR027417">
    <property type="entry name" value="P-loop_NTPase"/>
</dbReference>
<dbReference type="InterPro" id="IPR020845">
    <property type="entry name" value="AMP-binding_CS"/>
</dbReference>
<dbReference type="InterPro" id="IPR003593">
    <property type="entry name" value="AAA+_ATPase"/>
</dbReference>
<dbReference type="PANTHER" id="PTHR19211">
    <property type="entry name" value="ATP-BINDING TRANSPORT PROTEIN-RELATED"/>
    <property type="match status" value="1"/>
</dbReference>
<evidence type="ECO:0000259" key="7">
    <source>
        <dbReference type="PROSITE" id="PS50893"/>
    </source>
</evidence>
<feature type="domain" description="ABC transporter" evidence="7">
    <location>
        <begin position="203"/>
        <end position="482"/>
    </location>
</feature>
<dbReference type="GO" id="GO:0016887">
    <property type="term" value="F:ATP hydrolysis activity"/>
    <property type="evidence" value="ECO:0007669"/>
    <property type="project" value="InterPro"/>
</dbReference>
<feature type="domain" description="ABC transporter" evidence="7">
    <location>
        <begin position="550"/>
        <end position="765"/>
    </location>
</feature>
<feature type="compositionally biased region" description="Low complexity" evidence="6">
    <location>
        <begin position="83"/>
        <end position="98"/>
    </location>
</feature>
<proteinExistence type="inferred from homology"/>
<dbReference type="GO" id="GO:0005524">
    <property type="term" value="F:ATP binding"/>
    <property type="evidence" value="ECO:0007669"/>
    <property type="project" value="UniProtKB-KW"/>
</dbReference>
<dbReference type="PANTHER" id="PTHR19211:SF117">
    <property type="entry name" value="ATP-BINDING CASSETTE SUB-FAMILY F MEMBER 3"/>
    <property type="match status" value="1"/>
</dbReference>
<dbReference type="FunFam" id="3.40.50.300:FF:001135">
    <property type="entry name" value="ABC transporter F family member 3"/>
    <property type="match status" value="1"/>
</dbReference>
<accession>A0AAD5DZG5</accession>
<dbReference type="InterPro" id="IPR017871">
    <property type="entry name" value="ABC_transporter-like_CS"/>
</dbReference>
<feature type="compositionally biased region" description="Low complexity" evidence="6">
    <location>
        <begin position="315"/>
        <end position="334"/>
    </location>
</feature>
<evidence type="ECO:0000313" key="9">
    <source>
        <dbReference type="Proteomes" id="UP001205105"/>
    </source>
</evidence>
<evidence type="ECO:0000256" key="5">
    <source>
        <dbReference type="ARBA" id="ARBA00061344"/>
    </source>
</evidence>
<dbReference type="InterPro" id="IPR000873">
    <property type="entry name" value="AMP-dep_synth/lig_dom"/>
</dbReference>
<dbReference type="CDD" id="cd03221">
    <property type="entry name" value="ABCF_EF-3"/>
    <property type="match status" value="2"/>
</dbReference>
<dbReference type="PROSITE" id="PS00211">
    <property type="entry name" value="ABC_TRANSPORTER_1"/>
    <property type="match status" value="2"/>
</dbReference>
<dbReference type="Pfam" id="PF00501">
    <property type="entry name" value="AMP-binding"/>
    <property type="match status" value="1"/>
</dbReference>
<evidence type="ECO:0000313" key="8">
    <source>
        <dbReference type="EMBL" id="KAI7845921.1"/>
    </source>
</evidence>
<dbReference type="SUPFAM" id="SSF52540">
    <property type="entry name" value="P-loop containing nucleoside triphosphate hydrolases"/>
    <property type="match status" value="2"/>
</dbReference>
<dbReference type="Gene3D" id="3.40.50.12780">
    <property type="entry name" value="N-terminal domain of ligase-like"/>
    <property type="match status" value="2"/>
</dbReference>
<evidence type="ECO:0000256" key="6">
    <source>
        <dbReference type="SAM" id="MobiDB-lite"/>
    </source>
</evidence>
<feature type="region of interest" description="Disordered" evidence="6">
    <location>
        <begin position="78"/>
        <end position="98"/>
    </location>
</feature>
<dbReference type="SUPFAM" id="SSF56801">
    <property type="entry name" value="Acetyl-CoA synthetase-like"/>
    <property type="match status" value="1"/>
</dbReference>
<dbReference type="InterPro" id="IPR050611">
    <property type="entry name" value="ABCF"/>
</dbReference>
<evidence type="ECO:0000256" key="2">
    <source>
        <dbReference type="ARBA" id="ARBA00022741"/>
    </source>
</evidence>
<keyword evidence="9" id="KW-1185">Reference proteome</keyword>
<dbReference type="InterPro" id="IPR042099">
    <property type="entry name" value="ANL_N_sf"/>
</dbReference>
<comment type="caution">
    <text evidence="8">The sequence shown here is derived from an EMBL/GenBank/DDBJ whole genome shotgun (WGS) entry which is preliminary data.</text>
</comment>
<evidence type="ECO:0000256" key="3">
    <source>
        <dbReference type="ARBA" id="ARBA00022840"/>
    </source>
</evidence>
<reference evidence="8" key="1">
    <citation type="submission" date="2020-11" db="EMBL/GenBank/DDBJ databases">
        <title>Chlorella ohadii genome sequencing and assembly.</title>
        <authorList>
            <person name="Murik O."/>
            <person name="Treves H."/>
            <person name="Kedem I."/>
            <person name="Shotland Y."/>
            <person name="Kaplan A."/>
        </authorList>
    </citation>
    <scope>NUCLEOTIDE SEQUENCE</scope>
    <source>
        <strain evidence="8">1</strain>
    </source>
</reference>
<dbReference type="EMBL" id="JADXDR010000011">
    <property type="protein sequence ID" value="KAI7845921.1"/>
    <property type="molecule type" value="Genomic_DNA"/>
</dbReference>
<dbReference type="FunFam" id="3.40.50.300:FF:000104">
    <property type="entry name" value="ATP-binding cassette sub-family F member 3"/>
    <property type="match status" value="1"/>
</dbReference>
<sequence length="1350" mass="146382">MADVRAALVAVLGGSKGDEAVLDYVAGCLEDEDFEWGDDASEAYEAFGEMLVGGGFAADEAAAHEACRKLQRMLAGGGDDGASDASGSTAATSGTAASGRQGFRALEGGPVLLDEMNKVSLHPSEIKKLGKNLIQGLFSGEGTEEDFSLMTEKDAAKIKKLREKQEKQQMAAFRAHQAEARRALAGVKVEVIRHTGGPAVRDIHLDNFSISNGGAELIENGTCTLAWGRRYGLVGRNGTGKTTLLRHLNQKAIKGIPDNCQILHVEQEVAGDDITALDAVLECDTERLLLLEEEAELMEQLSAAQHGEEGHADGQPRQQQGAAPPAANGSASAAAGSDGLAATQRLAAIGKRLHEIDAYGAQARAAAILAGLSFTPDMQARATKTFSGGWRMRVALARALFVEPDLLLLDEPTNHLDLHAVLWLQDYLLKWPKTLIVVSHAREFLNTVCTDILHLHSRAITTYRGNYDVFEKTMRERMKNAKQAAEAQDMKRKHMQAFIDRFRYNANRAALVQSRIKALERLADVEVMDEDPAYIFRFPTPPDVVSPPILSFTDVDFAYPGGPTLFRDLNFGLDLSSRFAIVGPNGIGKSTLLGLISGELQPTKGHVYRNPKVRLAVFSQHHVDGLDLALTPLQYMGKTFPQAKEEVHRSQLSSFGIPADLAAQPMYTLSGGQKSRVAMAKVTFSKPHLLLLDEPSNHLDMDAVEALVEGLALFQGGVLMVSHDQHLIESTVDELWAVEGGRVTVFHGTFEDYKRRLRMLNRVALFSESNGRWVAADQASGSRCCVCFCNGIQATGALDCVRGTLSITTEELSYILEASEATALVVQDAATLERLLPHLPSGCDLAVVLWGETPAAAVQTSHPTKLSVLTYDELLAKVAGLGRRDAVTLRDDLASFMFTSGTTGKPKAVATTHANFLAQLEQLVPIFPIERGDLAVSYLPAWHAYGRTLDYFLLFSGVFLYYSTVFGLKTDLAEQQPHVFVSVPLMLDNLHQKAMQAIWKDPNKVQLLDAATQYTKARRVLEGMSLDFAREPPSEKQLKEAEQALALLEPTVREGEPLFSQLRASLGFGRLRWAVSGGGSLAPSIDDFYEAVGVRVVVGYGLTETSPVLTVRNLACNVRGTIGPAVPATEVRIVDPQDHRLELQDGQQGLIMAKGPCCSCSPQVMRGYHNNVKANQKVFPLGQHTGWLDTGDLGWLVPHGVGGSRMGGNVVISGRLGDTIVLTGGENVQPQPLEDLLTTSPHIQFAVILGQAKRSLGALIVPSQDALDAVGGDVQSGELRSTIQAEITRTLSGRPVHERVRAFAVLSEPFSVEGGTLTRTMKPHRAASPRLQVVFSKYKEAVDEVQRQLR</sequence>
<evidence type="ECO:0000256" key="4">
    <source>
        <dbReference type="ARBA" id="ARBA00022990"/>
    </source>
</evidence>
<keyword evidence="3" id="KW-0067">ATP-binding</keyword>
<dbReference type="InterPro" id="IPR058770">
    <property type="entry name" value="PWI_ABCF3"/>
</dbReference>
<dbReference type="PROSITE" id="PS50893">
    <property type="entry name" value="ABC_TRANSPORTER_2"/>
    <property type="match status" value="2"/>
</dbReference>
<protein>
    <recommendedName>
        <fullName evidence="7">ABC transporter domain-containing protein</fullName>
    </recommendedName>
</protein>
<dbReference type="Gene3D" id="3.40.50.300">
    <property type="entry name" value="P-loop containing nucleotide triphosphate hydrolases"/>
    <property type="match status" value="2"/>
</dbReference>
<keyword evidence="4" id="KW-0007">Acetylation</keyword>
<keyword evidence="2" id="KW-0547">Nucleotide-binding</keyword>
<name>A0AAD5DZG5_9CHLO</name>
<organism evidence="8 9">
    <name type="scientific">Chlorella ohadii</name>
    <dbReference type="NCBI Taxonomy" id="2649997"/>
    <lineage>
        <taxon>Eukaryota</taxon>
        <taxon>Viridiplantae</taxon>
        <taxon>Chlorophyta</taxon>
        <taxon>core chlorophytes</taxon>
        <taxon>Trebouxiophyceae</taxon>
        <taxon>Chlorellales</taxon>
        <taxon>Chlorellaceae</taxon>
        <taxon>Chlorella clade</taxon>
        <taxon>Chlorella</taxon>
    </lineage>
</organism>